<dbReference type="EMBL" id="JAWZYT010001384">
    <property type="protein sequence ID" value="KAK4312701.1"/>
    <property type="molecule type" value="Genomic_DNA"/>
</dbReference>
<dbReference type="Proteomes" id="UP001292094">
    <property type="component" value="Unassembled WGS sequence"/>
</dbReference>
<accession>A0AAE1PRF4</accession>
<organism evidence="1 2">
    <name type="scientific">Petrolisthes manimaculis</name>
    <dbReference type="NCBI Taxonomy" id="1843537"/>
    <lineage>
        <taxon>Eukaryota</taxon>
        <taxon>Metazoa</taxon>
        <taxon>Ecdysozoa</taxon>
        <taxon>Arthropoda</taxon>
        <taxon>Crustacea</taxon>
        <taxon>Multicrustacea</taxon>
        <taxon>Malacostraca</taxon>
        <taxon>Eumalacostraca</taxon>
        <taxon>Eucarida</taxon>
        <taxon>Decapoda</taxon>
        <taxon>Pleocyemata</taxon>
        <taxon>Anomura</taxon>
        <taxon>Galatheoidea</taxon>
        <taxon>Porcellanidae</taxon>
        <taxon>Petrolisthes</taxon>
    </lineage>
</organism>
<evidence type="ECO:0000313" key="1">
    <source>
        <dbReference type="EMBL" id="KAK4312701.1"/>
    </source>
</evidence>
<gene>
    <name evidence="1" type="ORF">Pmani_015886</name>
</gene>
<proteinExistence type="predicted"/>
<sequence>MIKHERYKTQHAFPPSRQEEHWVVVGSVEYALLVESTTYVLAGTSPMIQPLRGTSMISDMRVRHNNLRFLTTERLYSIIHS</sequence>
<keyword evidence="2" id="KW-1185">Reference proteome</keyword>
<name>A0AAE1PRF4_9EUCA</name>
<dbReference type="AlphaFoldDB" id="A0AAE1PRF4"/>
<reference evidence="1" key="1">
    <citation type="submission" date="2023-11" db="EMBL/GenBank/DDBJ databases">
        <title>Genome assemblies of two species of porcelain crab, Petrolisthes cinctipes and Petrolisthes manimaculis (Anomura: Porcellanidae).</title>
        <authorList>
            <person name="Angst P."/>
        </authorList>
    </citation>
    <scope>NUCLEOTIDE SEQUENCE</scope>
    <source>
        <strain evidence="1">PB745_02</strain>
        <tissue evidence="1">Gill</tissue>
    </source>
</reference>
<evidence type="ECO:0000313" key="2">
    <source>
        <dbReference type="Proteomes" id="UP001292094"/>
    </source>
</evidence>
<protein>
    <submittedName>
        <fullName evidence="1">Uncharacterized protein</fullName>
    </submittedName>
</protein>
<comment type="caution">
    <text evidence="1">The sequence shown here is derived from an EMBL/GenBank/DDBJ whole genome shotgun (WGS) entry which is preliminary data.</text>
</comment>